<evidence type="ECO:0000313" key="2">
    <source>
        <dbReference type="EMBL" id="EJW99722.1"/>
    </source>
</evidence>
<sequence>MISQQNTDNQPISMQSTTTNSTRPSHLSPQFADK</sequence>
<dbReference type="AlphaFoldDB" id="J9GD78"/>
<proteinExistence type="predicted"/>
<comment type="caution">
    <text evidence="2">The sequence shown here is derived from an EMBL/GenBank/DDBJ whole genome shotgun (WGS) entry which is preliminary data.</text>
</comment>
<organism evidence="2">
    <name type="scientific">gut metagenome</name>
    <dbReference type="NCBI Taxonomy" id="749906"/>
    <lineage>
        <taxon>unclassified sequences</taxon>
        <taxon>metagenomes</taxon>
        <taxon>organismal metagenomes</taxon>
    </lineage>
</organism>
<protein>
    <submittedName>
        <fullName evidence="2">Uncharacterized protein</fullName>
    </submittedName>
</protein>
<gene>
    <name evidence="2" type="ORF">EVA_12170</name>
</gene>
<name>J9GD78_9ZZZZ</name>
<dbReference type="EMBL" id="AMCI01003678">
    <property type="protein sequence ID" value="EJW99722.1"/>
    <property type="molecule type" value="Genomic_DNA"/>
</dbReference>
<reference evidence="2" key="1">
    <citation type="journal article" date="2012" name="PLoS ONE">
        <title>Gene sets for utilization of primary and secondary nutrition supplies in the distal gut of endangered iberian lynx.</title>
        <authorList>
            <person name="Alcaide M."/>
            <person name="Messina E."/>
            <person name="Richter M."/>
            <person name="Bargiela R."/>
            <person name="Peplies J."/>
            <person name="Huws S.A."/>
            <person name="Newbold C.J."/>
            <person name="Golyshin P.N."/>
            <person name="Simon M.A."/>
            <person name="Lopez G."/>
            <person name="Yakimov M.M."/>
            <person name="Ferrer M."/>
        </authorList>
    </citation>
    <scope>NUCLEOTIDE SEQUENCE</scope>
</reference>
<feature type="region of interest" description="Disordered" evidence="1">
    <location>
        <begin position="1"/>
        <end position="34"/>
    </location>
</feature>
<accession>J9GD78</accession>
<feature type="compositionally biased region" description="Polar residues" evidence="1">
    <location>
        <begin position="1"/>
        <end position="28"/>
    </location>
</feature>
<evidence type="ECO:0000256" key="1">
    <source>
        <dbReference type="SAM" id="MobiDB-lite"/>
    </source>
</evidence>